<feature type="transmembrane region" description="Helical" evidence="1">
    <location>
        <begin position="150"/>
        <end position="173"/>
    </location>
</feature>
<feature type="transmembrane region" description="Helical" evidence="1">
    <location>
        <begin position="92"/>
        <end position="111"/>
    </location>
</feature>
<accession>A0A810QF95</accession>
<organism evidence="2 3">
    <name type="scientific">Pusillibacter faecalis</name>
    <dbReference type="NCBI Taxonomy" id="2714358"/>
    <lineage>
        <taxon>Bacteria</taxon>
        <taxon>Bacillati</taxon>
        <taxon>Bacillota</taxon>
        <taxon>Clostridia</taxon>
        <taxon>Eubacteriales</taxon>
        <taxon>Oscillospiraceae</taxon>
        <taxon>Pusillibacter</taxon>
    </lineage>
</organism>
<dbReference type="PANTHER" id="PTHR34989:SF1">
    <property type="entry name" value="PROTEIN HDED"/>
    <property type="match status" value="1"/>
</dbReference>
<feature type="transmembrane region" description="Helical" evidence="1">
    <location>
        <begin position="67"/>
        <end position="86"/>
    </location>
</feature>
<protein>
    <submittedName>
        <fullName evidence="2">Membrane protein</fullName>
    </submittedName>
</protein>
<dbReference type="Proteomes" id="UP000679848">
    <property type="component" value="Chromosome"/>
</dbReference>
<reference evidence="2" key="1">
    <citation type="submission" date="2020-09" db="EMBL/GenBank/DDBJ databases">
        <title>New species isolated from human feces.</title>
        <authorList>
            <person name="Kitahara M."/>
            <person name="Shigeno Y."/>
            <person name="Shime M."/>
            <person name="Matsumoto Y."/>
            <person name="Nakamura S."/>
            <person name="Motooka D."/>
            <person name="Fukuoka S."/>
            <person name="Nishikawa H."/>
            <person name="Benno Y."/>
        </authorList>
    </citation>
    <scope>NUCLEOTIDE SEQUENCE</scope>
    <source>
        <strain evidence="2">MM59</strain>
    </source>
</reference>
<feature type="transmembrane region" description="Helical" evidence="1">
    <location>
        <begin position="123"/>
        <end position="144"/>
    </location>
</feature>
<dbReference type="InterPro" id="IPR005325">
    <property type="entry name" value="DUF308_memb"/>
</dbReference>
<sequence length="180" mass="19725">MRCRSKFGWMELMIGILLIVLGIFTFLRPGSVLTGAVLVYGVFALITGIADIVFYVKMERHTGFGPVVALVSGILSVIAGLLVMVYPGAAAWALTIFFPLWFIMHCISRLTHLGIIRYVAGSGYYYFSLILNIIGLVLGFLMLLQPALAFLSMGFVIGAYLILLGIDSLVLAFSDVGYKW</sequence>
<keyword evidence="1" id="KW-1133">Transmembrane helix</keyword>
<dbReference type="AlphaFoldDB" id="A0A810QF95"/>
<feature type="transmembrane region" description="Helical" evidence="1">
    <location>
        <begin position="7"/>
        <end position="27"/>
    </location>
</feature>
<evidence type="ECO:0000313" key="3">
    <source>
        <dbReference type="Proteomes" id="UP000679848"/>
    </source>
</evidence>
<evidence type="ECO:0000256" key="1">
    <source>
        <dbReference type="SAM" id="Phobius"/>
    </source>
</evidence>
<gene>
    <name evidence="2" type="ORF">MM59RIKEN_05320</name>
</gene>
<dbReference type="GO" id="GO:0005886">
    <property type="term" value="C:plasma membrane"/>
    <property type="evidence" value="ECO:0007669"/>
    <property type="project" value="TreeGrafter"/>
</dbReference>
<keyword evidence="1" id="KW-0812">Transmembrane</keyword>
<feature type="transmembrane region" description="Helical" evidence="1">
    <location>
        <begin position="33"/>
        <end position="55"/>
    </location>
</feature>
<name>A0A810QF95_9FIRM</name>
<keyword evidence="3" id="KW-1185">Reference proteome</keyword>
<dbReference type="KEGG" id="pfaa:MM59RIKEN_05320"/>
<keyword evidence="1" id="KW-0472">Membrane</keyword>
<dbReference type="InterPro" id="IPR052712">
    <property type="entry name" value="Acid_resist_chaperone_HdeD"/>
</dbReference>
<dbReference type="EMBL" id="AP023420">
    <property type="protein sequence ID" value="BCK83213.1"/>
    <property type="molecule type" value="Genomic_DNA"/>
</dbReference>
<evidence type="ECO:0000313" key="2">
    <source>
        <dbReference type="EMBL" id="BCK83213.1"/>
    </source>
</evidence>
<proteinExistence type="predicted"/>
<dbReference type="PANTHER" id="PTHR34989">
    <property type="entry name" value="PROTEIN HDED"/>
    <property type="match status" value="1"/>
</dbReference>
<dbReference type="Pfam" id="PF03729">
    <property type="entry name" value="DUF308"/>
    <property type="match status" value="2"/>
</dbReference>
<dbReference type="RefSeq" id="WP_055181071.1">
    <property type="nucleotide sequence ID" value="NZ_AP023420.1"/>
</dbReference>